<dbReference type="PANTHER" id="PTHR21377">
    <property type="entry name" value="PROTEIN FAM210B, MITOCHONDRIAL"/>
    <property type="match status" value="1"/>
</dbReference>
<reference evidence="5" key="4">
    <citation type="submission" date="2015-06" db="UniProtKB">
        <authorList>
            <consortium name="EnsemblFungi"/>
        </authorList>
    </citation>
    <scope>IDENTIFICATION</scope>
</reference>
<name>U5H6M7_USTV1</name>
<dbReference type="OrthoDB" id="426386at2759"/>
<dbReference type="STRING" id="683840.U5H6M7"/>
<reference evidence="4 6" key="3">
    <citation type="journal article" date="2015" name="BMC Genomics">
        <title>Sex and parasites: genomic and transcriptomic analysis of Microbotryum lychnidis-dioicae, the biotrophic and plant-castrating anther smut fungus.</title>
        <authorList>
            <person name="Perlin M.H."/>
            <person name="Amselem J."/>
            <person name="Fontanillas E."/>
            <person name="Toh S.S."/>
            <person name="Chen Z."/>
            <person name="Goldberg J."/>
            <person name="Duplessis S."/>
            <person name="Henrissat B."/>
            <person name="Young S."/>
            <person name="Zeng Q."/>
            <person name="Aguileta G."/>
            <person name="Petit E."/>
            <person name="Badouin H."/>
            <person name="Andrews J."/>
            <person name="Razeeq D."/>
            <person name="Gabaldon T."/>
            <person name="Quesneville H."/>
            <person name="Giraud T."/>
            <person name="Hood M.E."/>
            <person name="Schultz D.J."/>
            <person name="Cuomo C.A."/>
        </authorList>
    </citation>
    <scope>NUCLEOTIDE SEQUENCE [LARGE SCALE GENOMIC DNA]</scope>
    <source>
        <strain evidence="4">P1A1 Lamole</strain>
        <strain evidence="6">p1A1 Lamole</strain>
    </source>
</reference>
<dbReference type="EMBL" id="AEIJ01000273">
    <property type="status" value="NOT_ANNOTATED_CDS"/>
    <property type="molecule type" value="Genomic_DNA"/>
</dbReference>
<dbReference type="FunCoup" id="U5H6M7">
    <property type="interactions" value="152"/>
</dbReference>
<dbReference type="Pfam" id="PF06916">
    <property type="entry name" value="FAM210A-B_dom"/>
    <property type="match status" value="1"/>
</dbReference>
<accession>U5H6M7</accession>
<dbReference type="EnsemblFungi" id="MVLG_02925T0">
    <property type="protein sequence ID" value="MVLG_02925T0"/>
    <property type="gene ID" value="MVLG_02925"/>
</dbReference>
<sequence>MLALPRWNIASKLVHAQLPQHAAPLSTPATCRIASRRLASTAAPTPPWIPLHLARSYSLKRSLWLGQRSTFARSPPSIAFRTFSSSPLRNAETTNLPLADASTASSSSSSSSSNPTADPDSKPKNESLSQRLKTSFRTHGWSALSIYLLLSAIDFSLTFLLIYAIGADKVRIAEDYVLDALGWRRKDTGEPGKLKVGFEDWKERHPGAGNLVEGARRKLSHKEHEKKVEHAQDGLAEGVKGVVGTDASGKHQDGYSAIATTAVLAYAIHKTLLLPVRVGLTVAITPKFVRTLQSWGWNVGMAKSGATTVRASTAAGAKAATAAAP</sequence>
<keyword evidence="2" id="KW-0472">Membrane</keyword>
<dbReference type="PANTHER" id="PTHR21377:SF0">
    <property type="entry name" value="PROTEIN FAM210B, MITOCHONDRIAL"/>
    <property type="match status" value="1"/>
</dbReference>
<organism evidence="4">
    <name type="scientific">Microbotryum lychnidis-dioicae (strain p1A1 Lamole / MvSl-1064)</name>
    <name type="common">Anther smut fungus</name>
    <dbReference type="NCBI Taxonomy" id="683840"/>
    <lineage>
        <taxon>Eukaryota</taxon>
        <taxon>Fungi</taxon>
        <taxon>Dikarya</taxon>
        <taxon>Basidiomycota</taxon>
        <taxon>Pucciniomycotina</taxon>
        <taxon>Microbotryomycetes</taxon>
        <taxon>Microbotryales</taxon>
        <taxon>Microbotryaceae</taxon>
        <taxon>Microbotryum</taxon>
    </lineage>
</organism>
<feature type="compositionally biased region" description="Low complexity" evidence="1">
    <location>
        <begin position="99"/>
        <end position="118"/>
    </location>
</feature>
<evidence type="ECO:0000256" key="2">
    <source>
        <dbReference type="SAM" id="Phobius"/>
    </source>
</evidence>
<evidence type="ECO:0000256" key="1">
    <source>
        <dbReference type="SAM" id="MobiDB-lite"/>
    </source>
</evidence>
<dbReference type="Proteomes" id="UP000017200">
    <property type="component" value="Unassembled WGS sequence"/>
</dbReference>
<dbReference type="HOGENOM" id="CLU_059211_1_1_1"/>
<feature type="region of interest" description="Disordered" evidence="1">
    <location>
        <begin position="99"/>
        <end position="130"/>
    </location>
</feature>
<evidence type="ECO:0000313" key="6">
    <source>
        <dbReference type="Proteomes" id="UP000017200"/>
    </source>
</evidence>
<protein>
    <recommendedName>
        <fullName evidence="3">DUF1279 domain-containing protein</fullName>
    </recommendedName>
</protein>
<evidence type="ECO:0000259" key="3">
    <source>
        <dbReference type="Pfam" id="PF06916"/>
    </source>
</evidence>
<reference evidence="6" key="1">
    <citation type="submission" date="2010-11" db="EMBL/GenBank/DDBJ databases">
        <title>The genome sequence of Microbotryum violaceum strain p1A1 Lamole.</title>
        <authorList>
            <person name="Cuomo C."/>
            <person name="Perlin M."/>
            <person name="Young S.K."/>
            <person name="Zeng Q."/>
            <person name="Gargeya S."/>
            <person name="Alvarado L."/>
            <person name="Berlin A."/>
            <person name="Chapman S.B."/>
            <person name="Chen Z."/>
            <person name="Freedman E."/>
            <person name="Gellesch M."/>
            <person name="Goldberg J."/>
            <person name="Griggs A."/>
            <person name="Gujja S."/>
            <person name="Heilman E."/>
            <person name="Heiman D."/>
            <person name="Howarth C."/>
            <person name="Mehta T."/>
            <person name="Neiman D."/>
            <person name="Pearson M."/>
            <person name="Roberts A."/>
            <person name="Saif S."/>
            <person name="Shea T."/>
            <person name="Shenoy N."/>
            <person name="Sisk P."/>
            <person name="Stolte C."/>
            <person name="Sykes S."/>
            <person name="White J."/>
            <person name="Yandava C."/>
            <person name="Haas B."/>
            <person name="Nusbaum C."/>
            <person name="Birren B."/>
        </authorList>
    </citation>
    <scope>NUCLEOTIDE SEQUENCE [LARGE SCALE GENOMIC DNA]</scope>
    <source>
        <strain evidence="6">p1A1 Lamole</strain>
    </source>
</reference>
<feature type="transmembrane region" description="Helical" evidence="2">
    <location>
        <begin position="141"/>
        <end position="165"/>
    </location>
</feature>
<dbReference type="AlphaFoldDB" id="U5H6M7"/>
<dbReference type="GO" id="GO:0005739">
    <property type="term" value="C:mitochondrion"/>
    <property type="evidence" value="ECO:0007669"/>
    <property type="project" value="TreeGrafter"/>
</dbReference>
<dbReference type="InParanoid" id="U5H6M7"/>
<dbReference type="InterPro" id="IPR045866">
    <property type="entry name" value="FAM210A/B-like"/>
</dbReference>
<dbReference type="EMBL" id="GL541667">
    <property type="protein sequence ID" value="KDE06729.1"/>
    <property type="molecule type" value="Genomic_DNA"/>
</dbReference>
<dbReference type="InterPro" id="IPR009688">
    <property type="entry name" value="FAM210A/B-like_dom"/>
</dbReference>
<keyword evidence="6" id="KW-1185">Reference proteome</keyword>
<feature type="domain" description="DUF1279" evidence="3">
    <location>
        <begin position="130"/>
        <end position="286"/>
    </location>
</feature>
<reference evidence="4" key="2">
    <citation type="submission" date="2010-11" db="EMBL/GenBank/DDBJ databases">
        <authorList>
            <consortium name="The Broad Institute Genome Sequencing Platform"/>
            <person name="Earl A."/>
            <person name="Ward D."/>
            <person name="Feldgarden M."/>
            <person name="Gevers D."/>
            <person name="Butler R."/>
            <person name="Young S.K."/>
            <person name="Zeng Q."/>
            <person name="Gargeya S."/>
            <person name="Fitzgerald M."/>
            <person name="Haas B."/>
            <person name="Abouelleil A."/>
            <person name="Alvarado L."/>
            <person name="Arachchi H.M."/>
            <person name="Berlin A."/>
            <person name="Brown A."/>
            <person name="Chapman S.B."/>
            <person name="Chen Z."/>
            <person name="Dunbar C."/>
            <person name="Freedman E."/>
            <person name="Gearin G."/>
            <person name="Gellesch M."/>
            <person name="Goldberg J."/>
            <person name="Griggs A."/>
            <person name="Gujja S."/>
            <person name="Heilman E."/>
            <person name="Heiman D."/>
            <person name="Howarth C."/>
            <person name="Larson L."/>
            <person name="Lui A."/>
            <person name="MacDonald P.J.P."/>
            <person name="Mehta T."/>
            <person name="Montmayeur A."/>
            <person name="Murphy C."/>
            <person name="Neiman D."/>
            <person name="Pearson M."/>
            <person name="Priest M."/>
            <person name="Roberts A."/>
            <person name="Saif S."/>
            <person name="Shea T."/>
            <person name="Shenoy N."/>
            <person name="Sisk P."/>
            <person name="Stolte C."/>
            <person name="Sykes S."/>
            <person name="White J."/>
            <person name="Yandava C."/>
            <person name="Wortman J."/>
            <person name="Nusbaum C."/>
            <person name="Birren B."/>
        </authorList>
    </citation>
    <scope>NUCLEOTIDE SEQUENCE</scope>
    <source>
        <strain evidence="4">P1A1 Lamole</strain>
    </source>
</reference>
<proteinExistence type="predicted"/>
<keyword evidence="2" id="KW-0812">Transmembrane</keyword>
<keyword evidence="2" id="KW-1133">Transmembrane helix</keyword>
<gene>
    <name evidence="4" type="ORF">MVLG_02925</name>
</gene>
<evidence type="ECO:0000313" key="5">
    <source>
        <dbReference type="EnsemblFungi" id="MVLG_02925T0"/>
    </source>
</evidence>
<evidence type="ECO:0000313" key="4">
    <source>
        <dbReference type="EMBL" id="KDE06729.1"/>
    </source>
</evidence>
<dbReference type="OMA" id="PFCYLLV"/>